<dbReference type="PROSITE" id="PS51257">
    <property type="entry name" value="PROKAR_LIPOPROTEIN"/>
    <property type="match status" value="1"/>
</dbReference>
<reference evidence="3" key="1">
    <citation type="submission" date="2018-06" db="EMBL/GenBank/DDBJ databases">
        <title>Complete genome sequences of Mycoplasma anatis, M. anseris and M. cloacale type strains.</title>
        <authorList>
            <person name="Grozner D."/>
            <person name="Forro B."/>
            <person name="Sulyok K.M."/>
            <person name="Marton S."/>
            <person name="Kreizinger Z."/>
            <person name="Banyai K."/>
            <person name="Gyuranecz M."/>
        </authorList>
    </citation>
    <scope>NUCLEOTIDE SEQUENCE [LARGE SCALE GENOMIC DNA]</scope>
    <source>
        <strain evidence="3">ATCC 49234</strain>
    </source>
</reference>
<dbReference type="Proteomes" id="UP000250218">
    <property type="component" value="Chromosome"/>
</dbReference>
<accession>A0A2Z4NC92</accession>
<protein>
    <recommendedName>
        <fullName evidence="4">Lipoprotein</fullName>
    </recommendedName>
</protein>
<keyword evidence="1" id="KW-0732">Signal</keyword>
<evidence type="ECO:0000313" key="2">
    <source>
        <dbReference type="EMBL" id="AWX69162.1"/>
    </source>
</evidence>
<dbReference type="AlphaFoldDB" id="A0A2Z4NC92"/>
<proteinExistence type="predicted"/>
<sequence length="285" mass="33484">MLNKKRLLLLSCTSVPLIPLMVSCANMSNENKKKLTNLIDPNNDVSLIPINKQEQQTENILDDLLKKVFKSNNVAKTLFLKKQNDKQHQQQIVEEIKAQKVKYIANPNDEHIRYEVINKLTKIYSDNWYFVLKNFTKFEGIFHEWFILEEQNGNKLSDEYLNNLKTLEKPKILTFENNFIDNLEEGEESAEDLDNIILYLLKNNMVMRFKIANERSESPQMILSPLVWYFEKAQTDKLSLKFISNIIHSAVVHGFEDGYIRFEQDMVKKWKYGEPSVMLLVGKDE</sequence>
<organism evidence="2 3">
    <name type="scientific">[Mycoplasma] anseris</name>
    <dbReference type="NCBI Taxonomy" id="92400"/>
    <lineage>
        <taxon>Bacteria</taxon>
        <taxon>Bacillati</taxon>
        <taxon>Mycoplasmatota</taxon>
        <taxon>Mycoplasmoidales</taxon>
        <taxon>Metamycoplasmataceae</taxon>
        <taxon>Metamycoplasma</taxon>
    </lineage>
</organism>
<keyword evidence="3" id="KW-1185">Reference proteome</keyword>
<dbReference type="KEGG" id="mane:DP065_00030"/>
<evidence type="ECO:0000313" key="3">
    <source>
        <dbReference type="Proteomes" id="UP000250218"/>
    </source>
</evidence>
<dbReference type="EMBL" id="CP030140">
    <property type="protein sequence ID" value="AWX69162.1"/>
    <property type="molecule type" value="Genomic_DNA"/>
</dbReference>
<evidence type="ECO:0008006" key="4">
    <source>
        <dbReference type="Google" id="ProtNLM"/>
    </source>
</evidence>
<evidence type="ECO:0000256" key="1">
    <source>
        <dbReference type="SAM" id="SignalP"/>
    </source>
</evidence>
<dbReference type="InterPro" id="IPR027593">
    <property type="entry name" value="Aro_clust"/>
</dbReference>
<dbReference type="RefSeq" id="WP_033178685.1">
    <property type="nucleotide sequence ID" value="NZ_CP030140.1"/>
</dbReference>
<feature type="chain" id="PRO_5016302779" description="Lipoprotein" evidence="1">
    <location>
        <begin position="28"/>
        <end position="285"/>
    </location>
</feature>
<name>A0A2Z4NC92_9BACT</name>
<dbReference type="NCBIfam" id="TIGR04313">
    <property type="entry name" value="aro_clust_Mycop"/>
    <property type="match status" value="1"/>
</dbReference>
<feature type="signal peptide" evidence="1">
    <location>
        <begin position="1"/>
        <end position="27"/>
    </location>
</feature>
<gene>
    <name evidence="2" type="ORF">DP065_00030</name>
</gene>